<accession>A0A4Q6I3S8</accession>
<protein>
    <submittedName>
        <fullName evidence="3">Uncharacterized protein</fullName>
    </submittedName>
</protein>
<feature type="transmembrane region" description="Helical" evidence="2">
    <location>
        <begin position="38"/>
        <end position="58"/>
    </location>
</feature>
<gene>
    <name evidence="3" type="ORF">DRF75_03755</name>
</gene>
<comment type="caution">
    <text evidence="3">The sequence shown here is derived from an EMBL/GenBank/DDBJ whole genome shotgun (WGS) entry which is preliminary data.</text>
</comment>
<reference evidence="3 4" key="1">
    <citation type="submission" date="2018-06" db="EMBL/GenBank/DDBJ databases">
        <title>Complete Genome Sequence of Ehrlichia minasensis Isolated From Cattle.</title>
        <authorList>
            <person name="Aguiar D.M."/>
            <person name="Araujo J.P.A.Jr."/>
            <person name="Nakazato L."/>
            <person name="Bard E."/>
            <person name="Cabezas-Cruz A."/>
        </authorList>
    </citation>
    <scope>NUCLEOTIDE SEQUENCE [LARGE SCALE GENOMIC DNA]</scope>
    <source>
        <strain evidence="3 4">B11</strain>
    </source>
</reference>
<name>A0A4Q6I3S8_9RICK</name>
<dbReference type="AlphaFoldDB" id="A0A4Q6I3S8"/>
<organism evidence="3 4">
    <name type="scientific">Ehrlichia minasensis</name>
    <dbReference type="NCBI Taxonomy" id="1242993"/>
    <lineage>
        <taxon>Bacteria</taxon>
        <taxon>Pseudomonadati</taxon>
        <taxon>Pseudomonadota</taxon>
        <taxon>Alphaproteobacteria</taxon>
        <taxon>Rickettsiales</taxon>
        <taxon>Anaplasmataceae</taxon>
        <taxon>Ehrlichia</taxon>
    </lineage>
</organism>
<evidence type="ECO:0000256" key="1">
    <source>
        <dbReference type="SAM" id="MobiDB-lite"/>
    </source>
</evidence>
<feature type="compositionally biased region" description="Polar residues" evidence="1">
    <location>
        <begin position="159"/>
        <end position="173"/>
    </location>
</feature>
<evidence type="ECO:0000256" key="2">
    <source>
        <dbReference type="SAM" id="Phobius"/>
    </source>
</evidence>
<dbReference type="Proteomes" id="UP000293377">
    <property type="component" value="Unassembled WGS sequence"/>
</dbReference>
<proteinExistence type="predicted"/>
<keyword evidence="2" id="KW-0472">Membrane</keyword>
<keyword evidence="2" id="KW-0812">Transmembrane</keyword>
<feature type="region of interest" description="Disordered" evidence="1">
    <location>
        <begin position="158"/>
        <end position="198"/>
    </location>
</feature>
<keyword evidence="2" id="KW-1133">Transmembrane helix</keyword>
<dbReference type="OrthoDB" id="9924256at2"/>
<feature type="compositionally biased region" description="Basic and acidic residues" evidence="1">
    <location>
        <begin position="174"/>
        <end position="192"/>
    </location>
</feature>
<evidence type="ECO:0000313" key="3">
    <source>
        <dbReference type="EMBL" id="RZB12525.1"/>
    </source>
</evidence>
<sequence>MIKTHNIAINFISAVMITAAATGLALCAIGVIREHQCGYCVLCTLLLVSAFVSLVANYKKGIGRKYSSVKEYLRTFSSDESLDTENRYYDPVPDVFAEHYFDEDVLSADRTHKIHVDRKAYYSEPYEDVELEQYSAYEEALYHNGLIRTQPFFAECETTPPSSSDVKMKTFSSGDDKVKKDTTIQDTQEKNYGRVQISDSRVDAVKSLSEEQSKSRS</sequence>
<dbReference type="EMBL" id="QOHL01000017">
    <property type="protein sequence ID" value="RZB12525.1"/>
    <property type="molecule type" value="Genomic_DNA"/>
</dbReference>
<dbReference type="RefSeq" id="WP_045171458.1">
    <property type="nucleotide sequence ID" value="NZ_QOHL01000017.1"/>
</dbReference>
<keyword evidence="4" id="KW-1185">Reference proteome</keyword>
<evidence type="ECO:0000313" key="4">
    <source>
        <dbReference type="Proteomes" id="UP000293377"/>
    </source>
</evidence>
<feature type="transmembrane region" description="Helical" evidence="2">
    <location>
        <begin position="7"/>
        <end position="32"/>
    </location>
</feature>